<evidence type="ECO:0000256" key="3">
    <source>
        <dbReference type="ARBA" id="ARBA00022729"/>
    </source>
</evidence>
<feature type="transmembrane region" description="Helical" evidence="7">
    <location>
        <begin position="287"/>
        <end position="311"/>
    </location>
</feature>
<evidence type="ECO:0000256" key="7">
    <source>
        <dbReference type="SAM" id="Phobius"/>
    </source>
</evidence>
<keyword evidence="4 7" id="KW-1133">Transmembrane helix</keyword>
<evidence type="ECO:0000256" key="1">
    <source>
        <dbReference type="ARBA" id="ARBA00004167"/>
    </source>
</evidence>
<dbReference type="AlphaFoldDB" id="A0A9P4V295"/>
<evidence type="ECO:0000256" key="8">
    <source>
        <dbReference type="SAM" id="SignalP"/>
    </source>
</evidence>
<keyword evidence="5 7" id="KW-0472">Membrane</keyword>
<comment type="caution">
    <text evidence="10">The sequence shown here is derived from an EMBL/GenBank/DDBJ whole genome shotgun (WGS) entry which is preliminary data.</text>
</comment>
<feature type="chain" id="PRO_5040370233" evidence="8">
    <location>
        <begin position="23"/>
        <end position="317"/>
    </location>
</feature>
<keyword evidence="3 8" id="KW-0732">Signal</keyword>
<dbReference type="OrthoDB" id="5985073at2759"/>
<evidence type="ECO:0000256" key="5">
    <source>
        <dbReference type="ARBA" id="ARBA00023136"/>
    </source>
</evidence>
<dbReference type="EMBL" id="ML996136">
    <property type="protein sequence ID" value="KAF2735374.1"/>
    <property type="molecule type" value="Genomic_DNA"/>
</dbReference>
<feature type="signal peptide" evidence="8">
    <location>
        <begin position="1"/>
        <end position="22"/>
    </location>
</feature>
<keyword evidence="2 7" id="KW-0812">Transmembrane</keyword>
<name>A0A9P4V295_9PLEO</name>
<dbReference type="GO" id="GO:0005886">
    <property type="term" value="C:plasma membrane"/>
    <property type="evidence" value="ECO:0007669"/>
    <property type="project" value="TreeGrafter"/>
</dbReference>
<organism evidence="10 11">
    <name type="scientific">Polyplosphaeria fusca</name>
    <dbReference type="NCBI Taxonomy" id="682080"/>
    <lineage>
        <taxon>Eukaryota</taxon>
        <taxon>Fungi</taxon>
        <taxon>Dikarya</taxon>
        <taxon>Ascomycota</taxon>
        <taxon>Pezizomycotina</taxon>
        <taxon>Dothideomycetes</taxon>
        <taxon>Pleosporomycetidae</taxon>
        <taxon>Pleosporales</taxon>
        <taxon>Tetraplosphaeriaceae</taxon>
        <taxon>Polyplosphaeria</taxon>
    </lineage>
</organism>
<dbReference type="InterPro" id="IPR002889">
    <property type="entry name" value="WSC_carb-bd"/>
</dbReference>
<gene>
    <name evidence="10" type="ORF">EJ04DRAFT_214454</name>
</gene>
<feature type="domain" description="WSC" evidence="9">
    <location>
        <begin position="157"/>
        <end position="261"/>
    </location>
</feature>
<dbReference type="InterPro" id="IPR051836">
    <property type="entry name" value="Kremen_rcpt"/>
</dbReference>
<evidence type="ECO:0000256" key="2">
    <source>
        <dbReference type="ARBA" id="ARBA00022692"/>
    </source>
</evidence>
<evidence type="ECO:0000256" key="4">
    <source>
        <dbReference type="ARBA" id="ARBA00022989"/>
    </source>
</evidence>
<keyword evidence="11" id="KW-1185">Reference proteome</keyword>
<evidence type="ECO:0000313" key="10">
    <source>
        <dbReference type="EMBL" id="KAF2735374.1"/>
    </source>
</evidence>
<dbReference type="Proteomes" id="UP000799444">
    <property type="component" value="Unassembled WGS sequence"/>
</dbReference>
<comment type="subcellular location">
    <subcellularLocation>
        <location evidence="1">Membrane</location>
        <topology evidence="1">Single-pass membrane protein</topology>
    </subcellularLocation>
</comment>
<dbReference type="PROSITE" id="PS51212">
    <property type="entry name" value="WSC"/>
    <property type="match status" value="1"/>
</dbReference>
<sequence length="317" mass="34104">MLNLIPVAAALLSAFNTTSVKTLSPRSTNSTTAASAPTTVWHTSILGLPEESVGPSCTGLNCGGKPTNSSVLATSTLQPEVSTVVETEYTTVTVQGFDTSTNKSTEIGTEWATVFVPFPTTPSNATPMFSLATETTSTSQSQTSFVFPTPSLSIGNKFHYLGCFHDTSNKISSTDYHALYAIMFPFVTGLMTHQGCESMCHNTNQTDWTYFGLKNGNECWCGWRIHDEAHRVDHSECNEPCIGNPNQSCGGNTTMLIFKNETRSGKPYPAEPPSPTNSTKSSNDSPLSFSIGLVIYLPALVGFLCVNYAFLGPSWIV</sequence>
<proteinExistence type="predicted"/>
<evidence type="ECO:0000313" key="11">
    <source>
        <dbReference type="Proteomes" id="UP000799444"/>
    </source>
</evidence>
<dbReference type="PANTHER" id="PTHR24269:SF16">
    <property type="entry name" value="PROTEIN SLG1"/>
    <property type="match status" value="1"/>
</dbReference>
<dbReference type="PANTHER" id="PTHR24269">
    <property type="entry name" value="KREMEN PROTEIN"/>
    <property type="match status" value="1"/>
</dbReference>
<reference evidence="10" key="1">
    <citation type="journal article" date="2020" name="Stud. Mycol.">
        <title>101 Dothideomycetes genomes: a test case for predicting lifestyles and emergence of pathogens.</title>
        <authorList>
            <person name="Haridas S."/>
            <person name="Albert R."/>
            <person name="Binder M."/>
            <person name="Bloem J."/>
            <person name="Labutti K."/>
            <person name="Salamov A."/>
            <person name="Andreopoulos B."/>
            <person name="Baker S."/>
            <person name="Barry K."/>
            <person name="Bills G."/>
            <person name="Bluhm B."/>
            <person name="Cannon C."/>
            <person name="Castanera R."/>
            <person name="Culley D."/>
            <person name="Daum C."/>
            <person name="Ezra D."/>
            <person name="Gonzalez J."/>
            <person name="Henrissat B."/>
            <person name="Kuo A."/>
            <person name="Liang C."/>
            <person name="Lipzen A."/>
            <person name="Lutzoni F."/>
            <person name="Magnuson J."/>
            <person name="Mondo S."/>
            <person name="Nolan M."/>
            <person name="Ohm R."/>
            <person name="Pangilinan J."/>
            <person name="Park H.-J."/>
            <person name="Ramirez L."/>
            <person name="Alfaro M."/>
            <person name="Sun H."/>
            <person name="Tritt A."/>
            <person name="Yoshinaga Y."/>
            <person name="Zwiers L.-H."/>
            <person name="Turgeon B."/>
            <person name="Goodwin S."/>
            <person name="Spatafora J."/>
            <person name="Crous P."/>
            <person name="Grigoriev I."/>
        </authorList>
    </citation>
    <scope>NUCLEOTIDE SEQUENCE</scope>
    <source>
        <strain evidence="10">CBS 125425</strain>
    </source>
</reference>
<protein>
    <submittedName>
        <fullName evidence="10">WSC-domain-containing protein</fullName>
    </submittedName>
</protein>
<evidence type="ECO:0000256" key="6">
    <source>
        <dbReference type="ARBA" id="ARBA00023180"/>
    </source>
</evidence>
<dbReference type="SMART" id="SM00321">
    <property type="entry name" value="WSC"/>
    <property type="match status" value="1"/>
</dbReference>
<keyword evidence="6" id="KW-0325">Glycoprotein</keyword>
<accession>A0A9P4V295</accession>
<evidence type="ECO:0000259" key="9">
    <source>
        <dbReference type="PROSITE" id="PS51212"/>
    </source>
</evidence>
<dbReference type="Pfam" id="PF01822">
    <property type="entry name" value="WSC"/>
    <property type="match status" value="1"/>
</dbReference>